<dbReference type="EMBL" id="KB008119">
    <property type="protein sequence ID" value="ELR12341.1"/>
    <property type="molecule type" value="Genomic_DNA"/>
</dbReference>
<dbReference type="InterPro" id="IPR012462">
    <property type="entry name" value="UFSP1/2_DUB_cat"/>
</dbReference>
<proteinExistence type="predicted"/>
<feature type="compositionally biased region" description="Polar residues" evidence="2">
    <location>
        <begin position="1"/>
        <end position="15"/>
    </location>
</feature>
<dbReference type="STRING" id="1257118.L8GJH3"/>
<feature type="compositionally biased region" description="Low complexity" evidence="2">
    <location>
        <begin position="397"/>
        <end position="407"/>
    </location>
</feature>
<dbReference type="OrthoDB" id="288987at2759"/>
<feature type="domain" description="UFSP1/2/DUB catalytic" evidence="3">
    <location>
        <begin position="185"/>
        <end position="317"/>
    </location>
</feature>
<feature type="compositionally biased region" description="Low complexity" evidence="2">
    <location>
        <begin position="341"/>
        <end position="360"/>
    </location>
</feature>
<protein>
    <submittedName>
        <fullName evidence="4">Peptidase family C78</fullName>
    </submittedName>
</protein>
<accession>L8GJH3</accession>
<dbReference type="Proteomes" id="UP000011083">
    <property type="component" value="Unassembled WGS sequence"/>
</dbReference>
<keyword evidence="1" id="KW-0378">Hydrolase</keyword>
<reference evidence="4 5" key="1">
    <citation type="journal article" date="2013" name="Genome Biol.">
        <title>Genome of Acanthamoeba castellanii highlights extensive lateral gene transfer and early evolution of tyrosine kinase signaling.</title>
        <authorList>
            <person name="Clarke M."/>
            <person name="Lohan A.J."/>
            <person name="Liu B."/>
            <person name="Lagkouvardos I."/>
            <person name="Roy S."/>
            <person name="Zafar N."/>
            <person name="Bertelli C."/>
            <person name="Schilde C."/>
            <person name="Kianianmomeni A."/>
            <person name="Burglin T.R."/>
            <person name="Frech C."/>
            <person name="Turcotte B."/>
            <person name="Kopec K.O."/>
            <person name="Synnott J.M."/>
            <person name="Choo C."/>
            <person name="Paponov I."/>
            <person name="Finkler A."/>
            <person name="Soon Heng Tan C."/>
            <person name="Hutchins A.P."/>
            <person name="Weinmeier T."/>
            <person name="Rattei T."/>
            <person name="Chu J.S."/>
            <person name="Gimenez G."/>
            <person name="Irimia M."/>
            <person name="Rigden D.J."/>
            <person name="Fitzpatrick D.A."/>
            <person name="Lorenzo-Morales J."/>
            <person name="Bateman A."/>
            <person name="Chiu C.H."/>
            <person name="Tang P."/>
            <person name="Hegemann P."/>
            <person name="Fromm H."/>
            <person name="Raoult D."/>
            <person name="Greub G."/>
            <person name="Miranda-Saavedra D."/>
            <person name="Chen N."/>
            <person name="Nash P."/>
            <person name="Ginger M.L."/>
            <person name="Horn M."/>
            <person name="Schaap P."/>
            <person name="Caler L."/>
            <person name="Loftus B."/>
        </authorList>
    </citation>
    <scope>NUCLEOTIDE SEQUENCE [LARGE SCALE GENOMIC DNA]</scope>
    <source>
        <strain evidence="4 5">Neff</strain>
    </source>
</reference>
<organism evidence="4 5">
    <name type="scientific">Acanthamoeba castellanii (strain ATCC 30010 / Neff)</name>
    <dbReference type="NCBI Taxonomy" id="1257118"/>
    <lineage>
        <taxon>Eukaryota</taxon>
        <taxon>Amoebozoa</taxon>
        <taxon>Discosea</taxon>
        <taxon>Longamoebia</taxon>
        <taxon>Centramoebida</taxon>
        <taxon>Acanthamoebidae</taxon>
        <taxon>Acanthamoeba</taxon>
    </lineage>
</organism>
<dbReference type="PANTHER" id="PTHR48153:SF4">
    <property type="entry name" value="UBIQUITIN CARBOXYL-TERMINAL HYDROLASE MUG105"/>
    <property type="match status" value="1"/>
</dbReference>
<evidence type="ECO:0000313" key="4">
    <source>
        <dbReference type="EMBL" id="ELR12341.1"/>
    </source>
</evidence>
<dbReference type="VEuPathDB" id="AmoebaDB:ACA1_374080"/>
<evidence type="ECO:0000313" key="5">
    <source>
        <dbReference type="Proteomes" id="UP000011083"/>
    </source>
</evidence>
<dbReference type="RefSeq" id="XP_004334354.1">
    <property type="nucleotide sequence ID" value="XM_004334306.1"/>
</dbReference>
<gene>
    <name evidence="4" type="ORF">ACA1_374080</name>
</gene>
<evidence type="ECO:0000256" key="2">
    <source>
        <dbReference type="SAM" id="MobiDB-lite"/>
    </source>
</evidence>
<evidence type="ECO:0000256" key="1">
    <source>
        <dbReference type="ARBA" id="ARBA00022801"/>
    </source>
</evidence>
<feature type="region of interest" description="Disordered" evidence="2">
    <location>
        <begin position="385"/>
        <end position="407"/>
    </location>
</feature>
<feature type="region of interest" description="Disordered" evidence="2">
    <location>
        <begin position="340"/>
        <end position="372"/>
    </location>
</feature>
<name>L8GJH3_ACACF</name>
<dbReference type="GeneID" id="14912905"/>
<sequence>MRNDSRINSPGTNKAAQGGDGSFIGWSSPSKPMKCPLPDCTCVIRPDEWEEHLQLHEIESALRQGEKERHDKREANDFDLLQRYNGGLLEEAEMYSPVDSPSLSAPSPTQSSSVQKGAYVKQYIRSLERDCGAHRLSLVEAFKKKDKLMQLMQGPDTETLTPDVIPALKACYQGRGMYGIGKVMICSAASHYAYGRGDDGWGCGYRNIQMMCSGLMSNEVYKAVLFEGKGHIPSIPVIQAFIEQAWARGYDEEGAKQLGFSLSGGKKWIGSMECAALLRSFGIDCTVVDFFRATGPDGTHPELLNWVWNYFSAYYSSPSSPPCPDKSNHTNTTLDSFFLQPSSSSSSSSSSAPPSLYSTSTIPSGAHARPERNTRLLSDVAKNLESSQRTHMGRRPSGGSSSSSPSLYSSTFVPPIFLQHEGHSRTIVGIEKRKNGTLHLLILDPVHTGQKVTTTLAARQRRIFRHSINGLKHRQYQLVAVEAAHACRLMSLQEMEESKILRTVRIPSSHSNS</sequence>
<keyword evidence="5" id="KW-1185">Reference proteome</keyword>
<feature type="region of interest" description="Disordered" evidence="2">
    <location>
        <begin position="1"/>
        <end position="27"/>
    </location>
</feature>
<dbReference type="Gene3D" id="3.90.70.130">
    <property type="match status" value="2"/>
</dbReference>
<dbReference type="PANTHER" id="PTHR48153">
    <property type="entry name" value="UFM1-SPECIFIC PROTEASE 2"/>
    <property type="match status" value="1"/>
</dbReference>
<evidence type="ECO:0000259" key="3">
    <source>
        <dbReference type="Pfam" id="PF07910"/>
    </source>
</evidence>
<feature type="domain" description="UFSP1/2/DUB catalytic" evidence="3">
    <location>
        <begin position="408"/>
        <end position="479"/>
    </location>
</feature>
<dbReference type="AlphaFoldDB" id="L8GJH3"/>
<dbReference type="Pfam" id="PF07910">
    <property type="entry name" value="Peptidase_C78"/>
    <property type="match status" value="2"/>
</dbReference>
<dbReference type="GO" id="GO:0019783">
    <property type="term" value="F:ubiquitin-like protein peptidase activity"/>
    <property type="evidence" value="ECO:0007669"/>
    <property type="project" value="TreeGrafter"/>
</dbReference>
<dbReference type="KEGG" id="acan:ACA1_374080"/>